<organism evidence="2">
    <name type="scientific">Podoviridae sp. cthVG1</name>
    <dbReference type="NCBI Taxonomy" id="2827297"/>
    <lineage>
        <taxon>Viruses</taxon>
        <taxon>Duplodnaviria</taxon>
        <taxon>Heunggongvirae</taxon>
        <taxon>Uroviricota</taxon>
        <taxon>Caudoviricetes</taxon>
    </lineage>
</organism>
<evidence type="ECO:0000256" key="1">
    <source>
        <dbReference type="SAM" id="MobiDB-lite"/>
    </source>
</evidence>
<sequence>MSRINPKEKRRGGQRDDSEVHISYSRGRLMQLIVDTDRKLGVKYNHDFKYHFKKDKLLNIKIL</sequence>
<dbReference type="EMBL" id="BK015851">
    <property type="protein sequence ID" value="DAE28119.1"/>
    <property type="molecule type" value="Genomic_DNA"/>
</dbReference>
<reference evidence="2" key="1">
    <citation type="journal article" date="2021" name="Proc. Natl. Acad. Sci. U.S.A.">
        <title>A Catalog of Tens of Thousands of Viruses from Human Metagenomes Reveals Hidden Associations with Chronic Diseases.</title>
        <authorList>
            <person name="Tisza M.J."/>
            <person name="Buck C.B."/>
        </authorList>
    </citation>
    <scope>NUCLEOTIDE SEQUENCE</scope>
    <source>
        <strain evidence="2">CthVG1</strain>
    </source>
</reference>
<accession>A0A8S5R9U7</accession>
<protein>
    <submittedName>
        <fullName evidence="2">Uncharacterized protein</fullName>
    </submittedName>
</protein>
<name>A0A8S5R9U7_9CAUD</name>
<proteinExistence type="predicted"/>
<evidence type="ECO:0000313" key="2">
    <source>
        <dbReference type="EMBL" id="DAE28119.1"/>
    </source>
</evidence>
<feature type="region of interest" description="Disordered" evidence="1">
    <location>
        <begin position="1"/>
        <end position="20"/>
    </location>
</feature>